<proteinExistence type="predicted"/>
<sequence>MKKLRLVLFDQEIEYIELFANYIRSSDYAQRFDVKLFSQEEHFQQYINNGEPTDILLVSNDQSIQEYPQIESILYLVEDMVDESDVGQLFKYQPLSQLLSNVLTYHYERNGKREKKKIQKTDGETKIISVFSATGGTGKTTTAFHLAKQMKEEGLEVFYLNLELVNSIALLFDVEDKPSSSPLLYYLKTNADQLQSKLKDLIVVDRDTSVPFFYFHPSAEEMLDLSEQEINLLLDTLTQLETYHYIVIDLESALDPIELAALKKSDQVLWLLSNDMYSFHKTSYLLEELHGLLNDGAFSDRVQLVLNRYTGMIDPKLADSGIEIDGYLPYIPEWKQLITKEQLENPVFSEYVDKLIRSFSRVGV</sequence>
<dbReference type="AlphaFoldDB" id="A0A317L1D2"/>
<dbReference type="InterPro" id="IPR050678">
    <property type="entry name" value="DNA_Partitioning_ATPase"/>
</dbReference>
<dbReference type="EMBL" id="QGTD01000005">
    <property type="protein sequence ID" value="PWU69455.1"/>
    <property type="molecule type" value="Genomic_DNA"/>
</dbReference>
<accession>A0A317L1D2</accession>
<comment type="caution">
    <text evidence="2">The sequence shown here is derived from an EMBL/GenBank/DDBJ whole genome shotgun (WGS) entry which is preliminary data.</text>
</comment>
<feature type="domain" description="AAA" evidence="1">
    <location>
        <begin position="125"/>
        <end position="289"/>
    </location>
</feature>
<keyword evidence="3" id="KW-1185">Reference proteome</keyword>
<reference evidence="2 3" key="1">
    <citation type="submission" date="2018-05" db="EMBL/GenBank/DDBJ databases">
        <title>Genomic analysis of Gracilibacillus dipsosauri DD1 reveals novel features of a salt-tolerant amylase.</title>
        <authorList>
            <person name="Deutch C.E."/>
            <person name="Yang S."/>
        </authorList>
    </citation>
    <scope>NUCLEOTIDE SEQUENCE [LARGE SCALE GENOMIC DNA]</scope>
    <source>
        <strain evidence="2 3">DD1</strain>
    </source>
</reference>
<evidence type="ECO:0000259" key="1">
    <source>
        <dbReference type="Pfam" id="PF13614"/>
    </source>
</evidence>
<dbReference type="Pfam" id="PF13614">
    <property type="entry name" value="AAA_31"/>
    <property type="match status" value="1"/>
</dbReference>
<dbReference type="Gene3D" id="3.40.50.10850">
    <property type="entry name" value="Ntrc-like two-domain protein"/>
    <property type="match status" value="1"/>
</dbReference>
<dbReference type="PANTHER" id="PTHR13696">
    <property type="entry name" value="P-LOOP CONTAINING NUCLEOSIDE TRIPHOSPHATE HYDROLASE"/>
    <property type="match status" value="1"/>
</dbReference>
<organism evidence="2 3">
    <name type="scientific">Gracilibacillus dipsosauri</name>
    <dbReference type="NCBI Taxonomy" id="178340"/>
    <lineage>
        <taxon>Bacteria</taxon>
        <taxon>Bacillati</taxon>
        <taxon>Bacillota</taxon>
        <taxon>Bacilli</taxon>
        <taxon>Bacillales</taxon>
        <taxon>Bacillaceae</taxon>
        <taxon>Gracilibacillus</taxon>
    </lineage>
</organism>
<evidence type="ECO:0000313" key="2">
    <source>
        <dbReference type="EMBL" id="PWU69455.1"/>
    </source>
</evidence>
<protein>
    <recommendedName>
        <fullName evidence="1">AAA domain-containing protein</fullName>
    </recommendedName>
</protein>
<evidence type="ECO:0000313" key="3">
    <source>
        <dbReference type="Proteomes" id="UP000245624"/>
    </source>
</evidence>
<dbReference type="InterPro" id="IPR025669">
    <property type="entry name" value="AAA_dom"/>
</dbReference>
<dbReference type="PANTHER" id="PTHR13696:SF99">
    <property type="entry name" value="COBYRINIC ACID AC-DIAMIDE SYNTHASE"/>
    <property type="match status" value="1"/>
</dbReference>
<dbReference type="SUPFAM" id="SSF52540">
    <property type="entry name" value="P-loop containing nucleoside triphosphate hydrolases"/>
    <property type="match status" value="1"/>
</dbReference>
<dbReference type="InterPro" id="IPR027417">
    <property type="entry name" value="P-loop_NTPase"/>
</dbReference>
<dbReference type="RefSeq" id="WP_054787200.1">
    <property type="nucleotide sequence ID" value="NZ_QGTD01000005.1"/>
</dbReference>
<name>A0A317L1D2_9BACI</name>
<dbReference type="Gene3D" id="3.40.50.300">
    <property type="entry name" value="P-loop containing nucleotide triphosphate hydrolases"/>
    <property type="match status" value="1"/>
</dbReference>
<dbReference type="OrthoDB" id="3035369at2"/>
<dbReference type="Proteomes" id="UP000245624">
    <property type="component" value="Unassembled WGS sequence"/>
</dbReference>
<gene>
    <name evidence="2" type="ORF">DLJ74_05640</name>
</gene>